<sequence>MTPRYFIGQAEKVDPCLAQMPFDGVVGLGFVIASPVLLASRMGLLDQPIFTVFLKQTRSKPLSVNLVFLLRYLE</sequence>
<comment type="caution">
    <text evidence="1">The sequence shown here is derived from an EMBL/GenBank/DDBJ whole genome shotgun (WGS) entry which is preliminary data.</text>
</comment>
<name>A0A016S5G4_9BILA</name>
<dbReference type="AlphaFoldDB" id="A0A016S5G4"/>
<protein>
    <recommendedName>
        <fullName evidence="3">Peptidase A1 domain-containing protein</fullName>
    </recommendedName>
</protein>
<evidence type="ECO:0000313" key="1">
    <source>
        <dbReference type="EMBL" id="EYB85552.1"/>
    </source>
</evidence>
<gene>
    <name evidence="1" type="primary">Acey_s0296.g1696</name>
    <name evidence="1" type="ORF">Y032_0296g1696</name>
</gene>
<keyword evidence="2" id="KW-1185">Reference proteome</keyword>
<organism evidence="1 2">
    <name type="scientific">Ancylostoma ceylanicum</name>
    <dbReference type="NCBI Taxonomy" id="53326"/>
    <lineage>
        <taxon>Eukaryota</taxon>
        <taxon>Metazoa</taxon>
        <taxon>Ecdysozoa</taxon>
        <taxon>Nematoda</taxon>
        <taxon>Chromadorea</taxon>
        <taxon>Rhabditida</taxon>
        <taxon>Rhabditina</taxon>
        <taxon>Rhabditomorpha</taxon>
        <taxon>Strongyloidea</taxon>
        <taxon>Ancylostomatidae</taxon>
        <taxon>Ancylostomatinae</taxon>
        <taxon>Ancylostoma</taxon>
    </lineage>
</organism>
<dbReference type="OrthoDB" id="5842480at2759"/>
<dbReference type="Proteomes" id="UP000024635">
    <property type="component" value="Unassembled WGS sequence"/>
</dbReference>
<dbReference type="EMBL" id="JARK01001632">
    <property type="protein sequence ID" value="EYB85552.1"/>
    <property type="molecule type" value="Genomic_DNA"/>
</dbReference>
<accession>A0A016S5G4</accession>
<proteinExistence type="predicted"/>
<evidence type="ECO:0000313" key="2">
    <source>
        <dbReference type="Proteomes" id="UP000024635"/>
    </source>
</evidence>
<evidence type="ECO:0008006" key="3">
    <source>
        <dbReference type="Google" id="ProtNLM"/>
    </source>
</evidence>
<reference evidence="2" key="1">
    <citation type="journal article" date="2015" name="Nat. Genet.">
        <title>The genome and transcriptome of the zoonotic hookworm Ancylostoma ceylanicum identify infection-specific gene families.</title>
        <authorList>
            <person name="Schwarz E.M."/>
            <person name="Hu Y."/>
            <person name="Antoshechkin I."/>
            <person name="Miller M.M."/>
            <person name="Sternberg P.W."/>
            <person name="Aroian R.V."/>
        </authorList>
    </citation>
    <scope>NUCLEOTIDE SEQUENCE</scope>
    <source>
        <strain evidence="2">HY135</strain>
    </source>
</reference>